<dbReference type="AlphaFoldDB" id="A0A2T5IX99"/>
<accession>A0A2T5IX99</accession>
<name>A0A2T5IX99_9GAMM</name>
<dbReference type="Pfam" id="PF14072">
    <property type="entry name" value="DndB"/>
    <property type="match status" value="1"/>
</dbReference>
<dbReference type="Proteomes" id="UP000244223">
    <property type="component" value="Unassembled WGS sequence"/>
</dbReference>
<evidence type="ECO:0000313" key="2">
    <source>
        <dbReference type="Proteomes" id="UP000244223"/>
    </source>
</evidence>
<comment type="caution">
    <text evidence="1">The sequence shown here is derived from an EMBL/GenBank/DDBJ whole genome shotgun (WGS) entry which is preliminary data.</text>
</comment>
<keyword evidence="2" id="KW-1185">Reference proteome</keyword>
<dbReference type="EMBL" id="QAON01000011">
    <property type="protein sequence ID" value="PTQ88581.1"/>
    <property type="molecule type" value="Genomic_DNA"/>
</dbReference>
<gene>
    <name evidence="1" type="ORF">C8N29_111104</name>
</gene>
<organism evidence="1 2">
    <name type="scientific">Agitococcus lubricus</name>
    <dbReference type="NCBI Taxonomy" id="1077255"/>
    <lineage>
        <taxon>Bacteria</taxon>
        <taxon>Pseudomonadati</taxon>
        <taxon>Pseudomonadota</taxon>
        <taxon>Gammaproteobacteria</taxon>
        <taxon>Moraxellales</taxon>
        <taxon>Moraxellaceae</taxon>
        <taxon>Agitococcus</taxon>
    </lineage>
</organism>
<reference evidence="1 2" key="1">
    <citation type="submission" date="2018-04" db="EMBL/GenBank/DDBJ databases">
        <title>Genomic Encyclopedia of Archaeal and Bacterial Type Strains, Phase II (KMG-II): from individual species to whole genera.</title>
        <authorList>
            <person name="Goeker M."/>
        </authorList>
    </citation>
    <scope>NUCLEOTIDE SEQUENCE [LARGE SCALE GENOMIC DNA]</scope>
    <source>
        <strain evidence="1 2">DSM 5822</strain>
    </source>
</reference>
<dbReference type="CDD" id="cd16413">
    <property type="entry name" value="DGQHR_domain"/>
    <property type="match status" value="1"/>
</dbReference>
<sequence length="403" mass="45611">MTQEIRLPAIKVEQPIGVFYAVCMDAKFLSDVSFSTRADYKRKDFLDGILSLNSGNQRKLDEKRSDDIGGFIDSTEATFPNAIIIGANIDKDGSLIEDNASRWRIEEKSDGYELVIPSKNKVVTIIDGQHRLSGFSHSERKTMPLLCSVFIDLPAPYHAYIFATININQKKVDKSLAYELYGFKLEDEPKAKWSPEKLAVYIARRMNAHHSFLKGKIKLGASIDGEKAEGIVSLATIVDGILKLITTNPKSDRDELLNYKNTKGRNGLSNGSKNTPLRQLYLDGQDAKIESIIFQYFEAIYQVLGDKQKPNSYLFKSVGFQSLFELLKRSLSDNNSTFDYEKTKKALSVLEKVDFSDIFFTASGIGASRIKNVCFILLNYKSLNELIQNKDYQDYQKFLKDMN</sequence>
<evidence type="ECO:0000313" key="1">
    <source>
        <dbReference type="EMBL" id="PTQ88581.1"/>
    </source>
</evidence>
<dbReference type="OrthoDB" id="9789139at2"/>
<protein>
    <submittedName>
        <fullName evidence="1">DNA phosphorothioation-associated DGQHR protein 1</fullName>
    </submittedName>
</protein>
<proteinExistence type="predicted"/>
<dbReference type="InterPro" id="IPR017642">
    <property type="entry name" value="DNA_S_mod_DndB"/>
</dbReference>
<dbReference type="InterPro" id="IPR017601">
    <property type="entry name" value="DGQHR-contain_dom"/>
</dbReference>
<dbReference type="RefSeq" id="WP_107866212.1">
    <property type="nucleotide sequence ID" value="NZ_QAON01000011.1"/>
</dbReference>
<dbReference type="NCBIfam" id="TIGR03187">
    <property type="entry name" value="DGQHR"/>
    <property type="match status" value="1"/>
</dbReference>